<dbReference type="HOGENOM" id="CLU_041093_1_1_1"/>
<dbReference type="InterPro" id="IPR051136">
    <property type="entry name" value="Intracellular_Lectin-GPT"/>
</dbReference>
<accession>A0A022VWY3</accession>
<evidence type="ECO:0000256" key="1">
    <source>
        <dbReference type="ARBA" id="ARBA00004479"/>
    </source>
</evidence>
<dbReference type="OrthoDB" id="270293at2759"/>
<dbReference type="GO" id="GO:0030134">
    <property type="term" value="C:COPII-coated ER to Golgi transport vesicle"/>
    <property type="evidence" value="ECO:0007669"/>
    <property type="project" value="TreeGrafter"/>
</dbReference>
<dbReference type="InterPro" id="IPR005052">
    <property type="entry name" value="Lectin_leg"/>
</dbReference>
<dbReference type="GO" id="GO:0005793">
    <property type="term" value="C:endoplasmic reticulum-Golgi intermediate compartment"/>
    <property type="evidence" value="ECO:0007669"/>
    <property type="project" value="TreeGrafter"/>
</dbReference>
<dbReference type="InterPro" id="IPR013320">
    <property type="entry name" value="ConA-like_dom_sf"/>
</dbReference>
<dbReference type="GO" id="GO:0005537">
    <property type="term" value="F:D-mannose binding"/>
    <property type="evidence" value="ECO:0007669"/>
    <property type="project" value="TreeGrafter"/>
</dbReference>
<dbReference type="GO" id="GO:0006888">
    <property type="term" value="P:endoplasmic reticulum to Golgi vesicle-mediated transport"/>
    <property type="evidence" value="ECO:0007669"/>
    <property type="project" value="TreeGrafter"/>
</dbReference>
<reference evidence="9" key="1">
    <citation type="submission" date="2014-02" db="EMBL/GenBank/DDBJ databases">
        <title>The Genome Sequence of Trichophyton rubrum (morphotype fischeri) CBS 288.86.</title>
        <authorList>
            <consortium name="The Broad Institute Genomics Platform"/>
            <person name="Cuomo C.A."/>
            <person name="White T.C."/>
            <person name="Graser Y."/>
            <person name="Martinez-Rossi N."/>
            <person name="Heitman J."/>
            <person name="Young S.K."/>
            <person name="Zeng Q."/>
            <person name="Gargeya S."/>
            <person name="Abouelleil A."/>
            <person name="Alvarado L."/>
            <person name="Chapman S.B."/>
            <person name="Gainer-Dewar J."/>
            <person name="Goldberg J."/>
            <person name="Griggs A."/>
            <person name="Gujja S."/>
            <person name="Hansen M."/>
            <person name="Howarth C."/>
            <person name="Imamovic A."/>
            <person name="Larimer J."/>
            <person name="Martinez D."/>
            <person name="Murphy C."/>
            <person name="Pearson M.D."/>
            <person name="Persinoti G."/>
            <person name="Poon T."/>
            <person name="Priest M."/>
            <person name="Roberts A.D."/>
            <person name="Saif S."/>
            <person name="Shea T.D."/>
            <person name="Sykes S.N."/>
            <person name="Wortman J."/>
            <person name="Nusbaum C."/>
            <person name="Birren B."/>
        </authorList>
    </citation>
    <scope>NUCLEOTIDE SEQUENCE [LARGE SCALE GENOMIC DNA]</scope>
    <source>
        <strain evidence="9">CBS 288.86</strain>
    </source>
</reference>
<comment type="subcellular location">
    <subcellularLocation>
        <location evidence="1">Membrane</location>
        <topology evidence="1">Single-pass type I membrane protein</topology>
    </subcellularLocation>
</comment>
<evidence type="ECO:0000256" key="7">
    <source>
        <dbReference type="SAM" id="SignalP"/>
    </source>
</evidence>
<evidence type="ECO:0000256" key="6">
    <source>
        <dbReference type="SAM" id="Phobius"/>
    </source>
</evidence>
<dbReference type="PANTHER" id="PTHR12223:SF45">
    <property type="entry name" value="RE50040P"/>
    <property type="match status" value="1"/>
</dbReference>
<evidence type="ECO:0000259" key="8">
    <source>
        <dbReference type="PROSITE" id="PS51328"/>
    </source>
</evidence>
<dbReference type="CDD" id="cd07308">
    <property type="entry name" value="lectin_leg-like"/>
    <property type="match status" value="1"/>
</dbReference>
<dbReference type="GO" id="GO:0005789">
    <property type="term" value="C:endoplasmic reticulum membrane"/>
    <property type="evidence" value="ECO:0007669"/>
    <property type="project" value="TreeGrafter"/>
</dbReference>
<keyword evidence="5 6" id="KW-0472">Membrane</keyword>
<evidence type="ECO:0000256" key="5">
    <source>
        <dbReference type="ARBA" id="ARBA00023136"/>
    </source>
</evidence>
<dbReference type="FunFam" id="2.60.120.200:FF:000095">
    <property type="entry name" value="Lectin family integral membrane protein"/>
    <property type="match status" value="1"/>
</dbReference>
<dbReference type="GO" id="GO:0000139">
    <property type="term" value="C:Golgi membrane"/>
    <property type="evidence" value="ECO:0007669"/>
    <property type="project" value="TreeGrafter"/>
</dbReference>
<evidence type="ECO:0000256" key="3">
    <source>
        <dbReference type="ARBA" id="ARBA00022729"/>
    </source>
</evidence>
<gene>
    <name evidence="9" type="ORF">H103_05989</name>
</gene>
<feature type="transmembrane region" description="Helical" evidence="6">
    <location>
        <begin position="302"/>
        <end position="326"/>
    </location>
</feature>
<name>A0A022VWY3_TRIRU</name>
<dbReference type="SUPFAM" id="SSF49899">
    <property type="entry name" value="Concanavalin A-like lectins/glucanases"/>
    <property type="match status" value="1"/>
</dbReference>
<proteinExistence type="predicted"/>
<dbReference type="EMBL" id="KK207883">
    <property type="protein sequence ID" value="EZF50566.1"/>
    <property type="molecule type" value="Genomic_DNA"/>
</dbReference>
<keyword evidence="3 7" id="KW-0732">Signal</keyword>
<dbReference type="Gene3D" id="2.60.120.200">
    <property type="match status" value="1"/>
</dbReference>
<dbReference type="AlphaFoldDB" id="A0A022VWY3"/>
<protein>
    <recommendedName>
        <fullName evidence="8">L-type lectin-like domain-containing protein</fullName>
    </recommendedName>
</protein>
<dbReference type="Pfam" id="PF03388">
    <property type="entry name" value="Lectin_leg-like"/>
    <property type="match status" value="1"/>
</dbReference>
<feature type="signal peptide" evidence="7">
    <location>
        <begin position="1"/>
        <end position="19"/>
    </location>
</feature>
<evidence type="ECO:0000313" key="9">
    <source>
        <dbReference type="EMBL" id="EZF50566.1"/>
    </source>
</evidence>
<sequence length="334" mass="37249">MAWKLLPFILLSVLGVANASTQANENDFENHPSTKRVPMRSFSLASPYLDSDMSNRWFDFGGDTVIRADRYIRLTADRPSQSGWIFSRVPLTATNWQIEVDFAINGEGTLHGDGMALWLTEGRANQGPVFGSADRFKGLGIFIDTYKNGRQGMTFPLVMAMLGDGNTPYDQARDGQANELASCSARGIRGSSYPTKLRLTYFQDKYLALDLQYKSDMAWTSCFKIQSRPESPLNLPAASYLGFSAETGELSDTHDILEVDVYSLYTKQGSDSTGPGQMAQSANQRNAQREHSYHAATSGGSWLWFFFKVILFFVVVIEGYVGWTAYRAAVSRRF</sequence>
<dbReference type="Proteomes" id="UP000023758">
    <property type="component" value="Unassembled WGS sequence"/>
</dbReference>
<evidence type="ECO:0000256" key="2">
    <source>
        <dbReference type="ARBA" id="ARBA00022692"/>
    </source>
</evidence>
<keyword evidence="4 6" id="KW-1133">Transmembrane helix</keyword>
<dbReference type="PANTHER" id="PTHR12223">
    <property type="entry name" value="VESICULAR MANNOSE-BINDING LECTIN"/>
    <property type="match status" value="1"/>
</dbReference>
<feature type="domain" description="L-type lectin-like" evidence="8">
    <location>
        <begin position="36"/>
        <end position="264"/>
    </location>
</feature>
<evidence type="ECO:0000256" key="4">
    <source>
        <dbReference type="ARBA" id="ARBA00022989"/>
    </source>
</evidence>
<organism evidence="9">
    <name type="scientific">Trichophyton rubrum CBS 288.86</name>
    <dbReference type="NCBI Taxonomy" id="1215330"/>
    <lineage>
        <taxon>Eukaryota</taxon>
        <taxon>Fungi</taxon>
        <taxon>Dikarya</taxon>
        <taxon>Ascomycota</taxon>
        <taxon>Pezizomycotina</taxon>
        <taxon>Eurotiomycetes</taxon>
        <taxon>Eurotiomycetidae</taxon>
        <taxon>Onygenales</taxon>
        <taxon>Arthrodermataceae</taxon>
        <taxon>Trichophyton</taxon>
    </lineage>
</organism>
<feature type="chain" id="PRO_5001508028" description="L-type lectin-like domain-containing protein" evidence="7">
    <location>
        <begin position="20"/>
        <end position="334"/>
    </location>
</feature>
<keyword evidence="2 6" id="KW-0812">Transmembrane</keyword>
<dbReference type="PROSITE" id="PS51328">
    <property type="entry name" value="L_LECTIN_LIKE"/>
    <property type="match status" value="1"/>
</dbReference>